<gene>
    <name evidence="2" type="ORF">HPB51_015676</name>
</gene>
<name>A0A9J6D5L6_RHIMP</name>
<evidence type="ECO:0000313" key="2">
    <source>
        <dbReference type="EMBL" id="KAH8009353.1"/>
    </source>
</evidence>
<keyword evidence="1" id="KW-0812">Transmembrane</keyword>
<proteinExistence type="predicted"/>
<sequence>MDEYAAIGANVLTSSLFSNGWAVLIVTAIMRRAQLLESAQNIIFIGSTSSCDADGSTATVLLTIIKVEAVPIAVLVDSSQSRVEYATAFKLVKRRFKFCFGNKQSLKEQLKHPVYKKQLHRFCAMAETDVTCASRLSSPNAQL</sequence>
<keyword evidence="3" id="KW-1185">Reference proteome</keyword>
<organism evidence="2 3">
    <name type="scientific">Rhipicephalus microplus</name>
    <name type="common">Cattle tick</name>
    <name type="synonym">Boophilus microplus</name>
    <dbReference type="NCBI Taxonomy" id="6941"/>
    <lineage>
        <taxon>Eukaryota</taxon>
        <taxon>Metazoa</taxon>
        <taxon>Ecdysozoa</taxon>
        <taxon>Arthropoda</taxon>
        <taxon>Chelicerata</taxon>
        <taxon>Arachnida</taxon>
        <taxon>Acari</taxon>
        <taxon>Parasitiformes</taxon>
        <taxon>Ixodida</taxon>
        <taxon>Ixodoidea</taxon>
        <taxon>Ixodidae</taxon>
        <taxon>Rhipicephalinae</taxon>
        <taxon>Rhipicephalus</taxon>
        <taxon>Boophilus</taxon>
    </lineage>
</organism>
<reference evidence="2" key="2">
    <citation type="submission" date="2021-09" db="EMBL/GenBank/DDBJ databases">
        <authorList>
            <person name="Jia N."/>
            <person name="Wang J."/>
            <person name="Shi W."/>
            <person name="Du L."/>
            <person name="Sun Y."/>
            <person name="Zhan W."/>
            <person name="Jiang J."/>
            <person name="Wang Q."/>
            <person name="Zhang B."/>
            <person name="Ji P."/>
            <person name="Sakyi L.B."/>
            <person name="Cui X."/>
            <person name="Yuan T."/>
            <person name="Jiang B."/>
            <person name="Yang W."/>
            <person name="Lam T.T.-Y."/>
            <person name="Chang Q."/>
            <person name="Ding S."/>
            <person name="Wang X."/>
            <person name="Zhu J."/>
            <person name="Ruan X."/>
            <person name="Zhao L."/>
            <person name="Wei J."/>
            <person name="Que T."/>
            <person name="Du C."/>
            <person name="Cheng J."/>
            <person name="Dai P."/>
            <person name="Han X."/>
            <person name="Huang E."/>
            <person name="Gao Y."/>
            <person name="Liu J."/>
            <person name="Shao H."/>
            <person name="Ye R."/>
            <person name="Li L."/>
            <person name="Wei W."/>
            <person name="Wang X."/>
            <person name="Wang C."/>
            <person name="Huo Q."/>
            <person name="Li W."/>
            <person name="Guo W."/>
            <person name="Chen H."/>
            <person name="Chen S."/>
            <person name="Zhou L."/>
            <person name="Zhou L."/>
            <person name="Ni X."/>
            <person name="Tian J."/>
            <person name="Zhou Y."/>
            <person name="Sheng Y."/>
            <person name="Liu T."/>
            <person name="Pan Y."/>
            <person name="Xia L."/>
            <person name="Li J."/>
            <person name="Zhao F."/>
            <person name="Cao W."/>
        </authorList>
    </citation>
    <scope>NUCLEOTIDE SEQUENCE</scope>
    <source>
        <strain evidence="2">Rmic-2018</strain>
        <tissue evidence="2">Larvae</tissue>
    </source>
</reference>
<keyword evidence="1" id="KW-1133">Transmembrane helix</keyword>
<comment type="caution">
    <text evidence="2">The sequence shown here is derived from an EMBL/GenBank/DDBJ whole genome shotgun (WGS) entry which is preliminary data.</text>
</comment>
<keyword evidence="1" id="KW-0472">Membrane</keyword>
<feature type="transmembrane region" description="Helical" evidence="1">
    <location>
        <begin position="6"/>
        <end position="30"/>
    </location>
</feature>
<evidence type="ECO:0000313" key="3">
    <source>
        <dbReference type="Proteomes" id="UP000821866"/>
    </source>
</evidence>
<reference evidence="2" key="1">
    <citation type="journal article" date="2020" name="Cell">
        <title>Large-Scale Comparative Analyses of Tick Genomes Elucidate Their Genetic Diversity and Vector Capacities.</title>
        <authorList>
            <consortium name="Tick Genome and Microbiome Consortium (TIGMIC)"/>
            <person name="Jia N."/>
            <person name="Wang J."/>
            <person name="Shi W."/>
            <person name="Du L."/>
            <person name="Sun Y."/>
            <person name="Zhan W."/>
            <person name="Jiang J.F."/>
            <person name="Wang Q."/>
            <person name="Zhang B."/>
            <person name="Ji P."/>
            <person name="Bell-Sakyi L."/>
            <person name="Cui X.M."/>
            <person name="Yuan T.T."/>
            <person name="Jiang B.G."/>
            <person name="Yang W.F."/>
            <person name="Lam T.T."/>
            <person name="Chang Q.C."/>
            <person name="Ding S.J."/>
            <person name="Wang X.J."/>
            <person name="Zhu J.G."/>
            <person name="Ruan X.D."/>
            <person name="Zhao L."/>
            <person name="Wei J.T."/>
            <person name="Ye R.Z."/>
            <person name="Que T.C."/>
            <person name="Du C.H."/>
            <person name="Zhou Y.H."/>
            <person name="Cheng J.X."/>
            <person name="Dai P.F."/>
            <person name="Guo W.B."/>
            <person name="Han X.H."/>
            <person name="Huang E.J."/>
            <person name="Li L.F."/>
            <person name="Wei W."/>
            <person name="Gao Y.C."/>
            <person name="Liu J.Z."/>
            <person name="Shao H.Z."/>
            <person name="Wang X."/>
            <person name="Wang C.C."/>
            <person name="Yang T.C."/>
            <person name="Huo Q.B."/>
            <person name="Li W."/>
            <person name="Chen H.Y."/>
            <person name="Chen S.E."/>
            <person name="Zhou L.G."/>
            <person name="Ni X.B."/>
            <person name="Tian J.H."/>
            <person name="Sheng Y."/>
            <person name="Liu T."/>
            <person name="Pan Y.S."/>
            <person name="Xia L.Y."/>
            <person name="Li J."/>
            <person name="Zhao F."/>
            <person name="Cao W.C."/>
        </authorList>
    </citation>
    <scope>NUCLEOTIDE SEQUENCE</scope>
    <source>
        <strain evidence="2">Rmic-2018</strain>
    </source>
</reference>
<dbReference type="Proteomes" id="UP000821866">
    <property type="component" value="Chromosome 9"/>
</dbReference>
<dbReference type="AlphaFoldDB" id="A0A9J6D5L6"/>
<accession>A0A9J6D5L6</accession>
<evidence type="ECO:0000256" key="1">
    <source>
        <dbReference type="SAM" id="Phobius"/>
    </source>
</evidence>
<dbReference type="EMBL" id="JABSTU010000011">
    <property type="protein sequence ID" value="KAH8009353.1"/>
    <property type="molecule type" value="Genomic_DNA"/>
</dbReference>
<protein>
    <submittedName>
        <fullName evidence="2">Uncharacterized protein</fullName>
    </submittedName>
</protein>